<accession>A0ABP9YER0</accession>
<organism evidence="2 3">
    <name type="scientific">Helicostylum pulchrum</name>
    <dbReference type="NCBI Taxonomy" id="562976"/>
    <lineage>
        <taxon>Eukaryota</taxon>
        <taxon>Fungi</taxon>
        <taxon>Fungi incertae sedis</taxon>
        <taxon>Mucoromycota</taxon>
        <taxon>Mucoromycotina</taxon>
        <taxon>Mucoromycetes</taxon>
        <taxon>Mucorales</taxon>
        <taxon>Mucorineae</taxon>
        <taxon>Mucoraceae</taxon>
        <taxon>Helicostylum</taxon>
    </lineage>
</organism>
<feature type="compositionally biased region" description="Pro residues" evidence="1">
    <location>
        <begin position="85"/>
        <end position="94"/>
    </location>
</feature>
<keyword evidence="3" id="KW-1185">Reference proteome</keyword>
<feature type="compositionally biased region" description="Low complexity" evidence="1">
    <location>
        <begin position="783"/>
        <end position="794"/>
    </location>
</feature>
<evidence type="ECO:0000313" key="3">
    <source>
        <dbReference type="Proteomes" id="UP001476247"/>
    </source>
</evidence>
<feature type="compositionally biased region" description="Acidic residues" evidence="1">
    <location>
        <begin position="141"/>
        <end position="152"/>
    </location>
</feature>
<evidence type="ECO:0000313" key="2">
    <source>
        <dbReference type="EMBL" id="GAA5805130.1"/>
    </source>
</evidence>
<dbReference type="EMBL" id="BAABUJ010000042">
    <property type="protein sequence ID" value="GAA5805130.1"/>
    <property type="molecule type" value="Genomic_DNA"/>
</dbReference>
<dbReference type="Proteomes" id="UP001476247">
    <property type="component" value="Unassembled WGS sequence"/>
</dbReference>
<feature type="compositionally biased region" description="Polar residues" evidence="1">
    <location>
        <begin position="381"/>
        <end position="408"/>
    </location>
</feature>
<sequence length="876" mass="98589">MFKSRRKRQQQKLAEAEAATAAAAVAAEADLINISKYTLLDDIHLTHDFRSSVILPQLNKDLDAKKLSTQQQHLEQLRELNESPLSPPLSPPPQDLDGTKQYQELAAWRHERSQNRYSNGLFGGKQRGRPKPKKFVSKDDINEEKEDTEEEEEELVEKIKEVTATCDLPTMIQEQEFDFSDDEEPMKEMYEPDSDTEENFFFQDFSADNKSTKKKNQTRQRANKALSRFDLSSFARDLHDHRLSVIQPRDSKIIMTEDDELELEKLLERQRQRMSMMTMVTDSNESLPPPPPMPALDIIKSHQKPTNQVPIKNDPVVEKTTIIKQEHTPIKKVDLVQQDDEVSHIITNTAPLRPSVSSSSSMLAPKIDQLKRSVSATSIKSNAPTLQLRPTGSSQLRPNAPSIRTPSKLSARKSCSMDNISLKIDENEPSVTSAALDWISEDSSQNPTSFLYKKAVPIKKQPSPPPPVQPIKSRGLFGSLRQVSRSKTHSGNGVNSIKGLVRNFSSSHKPVDRDPGMSRAAMAVLQHNASKQENNTAAPEPTIEPRKSRSRTKSDANIISNLISRASSNRKNNNATKIVNMEDAAKKRAQVVRRTIIYVQPDSLHDMLKNGGNVPPPPLPIPSAKSSTRNTVFSESSLSPDDETVRSKEYVTATKIVRQTSVRKRVVEDTVTTEPLAAAAAESNLGLLSRNGSRRRYQLKSVNENEFAKSDLKHTYDSSGGRSSENSDYLEGVELREMSDGSVVWGLVKKQGNRKSFFTPNKHNEYEQVEEEVEEGEVKRRPTISTSSSSLSAVTPPPIPKRSPRRQETTDVYYSNQMTLPSLLKMMQDQHPGDDDDESDDEENYEVKRRAMASVDDQLDEMMRILTTPQQQQQQH</sequence>
<feature type="region of interest" description="Disordered" evidence="1">
    <location>
        <begin position="766"/>
        <end position="876"/>
    </location>
</feature>
<feature type="compositionally biased region" description="Polar residues" evidence="1">
    <location>
        <begin position="528"/>
        <end position="537"/>
    </location>
</feature>
<feature type="compositionally biased region" description="Basic residues" evidence="1">
    <location>
        <begin position="126"/>
        <end position="135"/>
    </location>
</feature>
<feature type="region of interest" description="Disordered" evidence="1">
    <location>
        <begin position="381"/>
        <end position="414"/>
    </location>
</feature>
<feature type="region of interest" description="Disordered" evidence="1">
    <location>
        <begin position="79"/>
        <end position="98"/>
    </location>
</feature>
<name>A0ABP9YER0_9FUNG</name>
<feature type="compositionally biased region" description="Acidic residues" evidence="1">
    <location>
        <begin position="834"/>
        <end position="844"/>
    </location>
</feature>
<feature type="region of interest" description="Disordered" evidence="1">
    <location>
        <begin position="528"/>
        <end position="557"/>
    </location>
</feature>
<feature type="region of interest" description="Disordered" evidence="1">
    <location>
        <begin position="116"/>
        <end position="152"/>
    </location>
</feature>
<gene>
    <name evidence="2" type="ORF">HPULCUR_010643</name>
</gene>
<evidence type="ECO:0000256" key="1">
    <source>
        <dbReference type="SAM" id="MobiDB-lite"/>
    </source>
</evidence>
<comment type="caution">
    <text evidence="2">The sequence shown here is derived from an EMBL/GenBank/DDBJ whole genome shotgun (WGS) entry which is preliminary data.</text>
</comment>
<reference evidence="2 3" key="1">
    <citation type="submission" date="2024-04" db="EMBL/GenBank/DDBJ databases">
        <title>genome sequences of Mucor flavus KT1a and Helicostylum pulchrum KT1b strains isolation_sourced from the surface of a dry-aged beef.</title>
        <authorList>
            <person name="Toyotome T."/>
            <person name="Hosono M."/>
            <person name="Torimaru M."/>
            <person name="Fukuda K."/>
            <person name="Mikami N."/>
        </authorList>
    </citation>
    <scope>NUCLEOTIDE SEQUENCE [LARGE SCALE GENOMIC DNA]</scope>
    <source>
        <strain evidence="2 3">KT1b</strain>
    </source>
</reference>
<proteinExistence type="predicted"/>
<feature type="compositionally biased region" description="Polar residues" evidence="1">
    <location>
        <begin position="810"/>
        <end position="820"/>
    </location>
</feature>
<protein>
    <submittedName>
        <fullName evidence="2">Uncharacterized protein</fullName>
    </submittedName>
</protein>